<gene>
    <name evidence="1" type="ORF">Pdw03_3284</name>
    <name evidence="2" type="ORF">Pdw03_3373</name>
</gene>
<accession>A0A7T7BHY4</accession>
<sequence>MFAFLPSQVSLVSHRSVNGRLGGCCECLQGVWFWWQFGVRSCVQINLSSIFRSLIHRIVTVHSDVSLDPSKSHLPSLALGLVKRLYRFDQLVLAGRMLGVSDGLDAAWLSVNITARLFGGTDVGGVSRIICSARTNPLSSTACTVEVLDVPMF</sequence>
<dbReference type="Proteomes" id="UP000595662">
    <property type="component" value="Chromosome 1"/>
</dbReference>
<protein>
    <submittedName>
        <fullName evidence="1">Uncharacterized protein</fullName>
    </submittedName>
</protein>
<name>A0A7T7BHY4_PENDI</name>
<dbReference type="AlphaFoldDB" id="A0A7T7BHY4"/>
<evidence type="ECO:0000313" key="1">
    <source>
        <dbReference type="EMBL" id="QQK40430.1"/>
    </source>
</evidence>
<reference evidence="1 3" key="1">
    <citation type="submission" date="2020-08" db="EMBL/GenBank/DDBJ databases">
        <title>The completed genome sequence of the pathogenic ascomycete fungus Penicillium digitatum.</title>
        <authorList>
            <person name="Wang M."/>
        </authorList>
    </citation>
    <scope>NUCLEOTIDE SEQUENCE [LARGE SCALE GENOMIC DNA]</scope>
    <source>
        <strain evidence="1 3">PdW03</strain>
    </source>
</reference>
<dbReference type="EMBL" id="CP060774">
    <property type="protein sequence ID" value="QQK40519.1"/>
    <property type="molecule type" value="Genomic_DNA"/>
</dbReference>
<evidence type="ECO:0000313" key="2">
    <source>
        <dbReference type="EMBL" id="QQK40519.1"/>
    </source>
</evidence>
<dbReference type="RefSeq" id="XP_065955846.1">
    <property type="nucleotide sequence ID" value="XM_066100446.1"/>
</dbReference>
<dbReference type="EMBL" id="CP060774">
    <property type="protein sequence ID" value="QQK40430.1"/>
    <property type="molecule type" value="Genomic_DNA"/>
</dbReference>
<organism evidence="1 3">
    <name type="scientific">Penicillium digitatum</name>
    <name type="common">Green mold</name>
    <dbReference type="NCBI Taxonomy" id="36651"/>
    <lineage>
        <taxon>Eukaryota</taxon>
        <taxon>Fungi</taxon>
        <taxon>Dikarya</taxon>
        <taxon>Ascomycota</taxon>
        <taxon>Pezizomycotina</taxon>
        <taxon>Eurotiomycetes</taxon>
        <taxon>Eurotiomycetidae</taxon>
        <taxon>Eurotiales</taxon>
        <taxon>Aspergillaceae</taxon>
        <taxon>Penicillium</taxon>
    </lineage>
</organism>
<evidence type="ECO:0000313" key="3">
    <source>
        <dbReference type="Proteomes" id="UP000595662"/>
    </source>
</evidence>
<dbReference type="GeneID" id="90952489"/>
<proteinExistence type="predicted"/>